<dbReference type="InterPro" id="IPR024624">
    <property type="entry name" value="Pyridox_Oxase_Alr4036_FMN-bd"/>
</dbReference>
<sequence length="367" mass="41622">MIHHLAPWVPPFIQSLKNHTSGPFLPFQISTLRTVHDENNSSSSDESDEEINSDSDSASDNASVNASVHSKVNKIKRKKPIIVRPSCRTVVFRDFLFNDKKSNILTYVTDLRSEKLQDIKDNGGVFEACFYFPDTMEQYRLSGSTQVVISLETLSTLSHAPAVINNLVVSPSICGGHTKSVLKKMESLLKQKESKKTGNNANATLQTNGVDVKSTASSAESHNDHSDTESLDEQIYEVTEDLEENKDIDIDTYAPPTEREWFLELQRHWMNLSKTSRSQYRKPEPGLRINDDLEKKLDKINRGVDGQTEEVGLPNFGIVCLIVDKVDYLNLKNNGNRGERWLYKKEIYQGENGECYEEMWDEEEVCP</sequence>
<keyword evidence="4" id="KW-1185">Reference proteome</keyword>
<evidence type="ECO:0000313" key="4">
    <source>
        <dbReference type="Proteomes" id="UP000095728"/>
    </source>
</evidence>
<feature type="compositionally biased region" description="Low complexity" evidence="1">
    <location>
        <begin position="54"/>
        <end position="67"/>
    </location>
</feature>
<dbReference type="InParanoid" id="A0A1E5RAF0"/>
<name>A0A1E5RAF0_9ASCO</name>
<feature type="region of interest" description="Disordered" evidence="1">
    <location>
        <begin position="36"/>
        <end position="71"/>
    </location>
</feature>
<reference evidence="4" key="1">
    <citation type="journal article" date="2016" name="Genome Announc.">
        <title>Genome sequences of three species of Hanseniaspora isolated from spontaneous wine fermentations.</title>
        <authorList>
            <person name="Sternes P.R."/>
            <person name="Lee D."/>
            <person name="Kutyna D.R."/>
            <person name="Borneman A.R."/>
        </authorList>
    </citation>
    <scope>NUCLEOTIDE SEQUENCE [LARGE SCALE GENOMIC DNA]</scope>
    <source>
        <strain evidence="4">AWRI3579</strain>
    </source>
</reference>
<comment type="caution">
    <text evidence="3">The sequence shown here is derived from an EMBL/GenBank/DDBJ whole genome shotgun (WGS) entry which is preliminary data.</text>
</comment>
<feature type="compositionally biased region" description="Polar residues" evidence="1">
    <location>
        <begin position="197"/>
        <end position="220"/>
    </location>
</feature>
<protein>
    <recommendedName>
        <fullName evidence="2">Pyridoxamine 5'-phosphate oxidase Alr4036 family FMN-binding domain-containing protein</fullName>
    </recommendedName>
</protein>
<dbReference type="Proteomes" id="UP000095728">
    <property type="component" value="Unassembled WGS sequence"/>
</dbReference>
<dbReference type="PANTHER" id="PTHR28243">
    <property type="entry name" value="AGL049CP"/>
    <property type="match status" value="1"/>
</dbReference>
<accession>A0A1E5RAF0</accession>
<organism evidence="3 4">
    <name type="scientific">Hanseniaspora osmophila</name>
    <dbReference type="NCBI Taxonomy" id="56408"/>
    <lineage>
        <taxon>Eukaryota</taxon>
        <taxon>Fungi</taxon>
        <taxon>Dikarya</taxon>
        <taxon>Ascomycota</taxon>
        <taxon>Saccharomycotina</taxon>
        <taxon>Saccharomycetes</taxon>
        <taxon>Saccharomycodales</taxon>
        <taxon>Saccharomycodaceae</taxon>
        <taxon>Hanseniaspora</taxon>
    </lineage>
</organism>
<feature type="domain" description="Pyridoxamine 5'-phosphate oxidase Alr4036 family FMN-binding" evidence="2">
    <location>
        <begin position="83"/>
        <end position="148"/>
    </location>
</feature>
<dbReference type="Gene3D" id="2.30.110.10">
    <property type="entry name" value="Electron Transport, Fmn-binding Protein, Chain A"/>
    <property type="match status" value="1"/>
</dbReference>
<evidence type="ECO:0000259" key="2">
    <source>
        <dbReference type="Pfam" id="PF12766"/>
    </source>
</evidence>
<dbReference type="SUPFAM" id="SSF50475">
    <property type="entry name" value="FMN-binding split barrel"/>
    <property type="match status" value="1"/>
</dbReference>
<evidence type="ECO:0000313" key="3">
    <source>
        <dbReference type="EMBL" id="OEJ83878.1"/>
    </source>
</evidence>
<dbReference type="EMBL" id="LPNM01000008">
    <property type="protein sequence ID" value="OEJ83878.1"/>
    <property type="molecule type" value="Genomic_DNA"/>
</dbReference>
<dbReference type="PANTHER" id="PTHR28243:SF1">
    <property type="entry name" value="PYRIDOXAMINE 5'-PHOSPHATE OXIDASE ALR4036 FAMILY FMN-BINDING DOMAIN-CONTAINING PROTEIN"/>
    <property type="match status" value="1"/>
</dbReference>
<feature type="region of interest" description="Disordered" evidence="1">
    <location>
        <begin position="192"/>
        <end position="232"/>
    </location>
</feature>
<proteinExistence type="predicted"/>
<dbReference type="GO" id="GO:0010181">
    <property type="term" value="F:FMN binding"/>
    <property type="evidence" value="ECO:0007669"/>
    <property type="project" value="InterPro"/>
</dbReference>
<dbReference type="FunCoup" id="A0A1E5RAF0">
    <property type="interactions" value="159"/>
</dbReference>
<gene>
    <name evidence="3" type="ORF">AWRI3579_g2568</name>
</gene>
<dbReference type="STRING" id="56408.A0A1E5RAF0"/>
<evidence type="ECO:0000256" key="1">
    <source>
        <dbReference type="SAM" id="MobiDB-lite"/>
    </source>
</evidence>
<dbReference type="OrthoDB" id="5394411at2759"/>
<dbReference type="AlphaFoldDB" id="A0A1E5RAF0"/>
<dbReference type="Pfam" id="PF12766">
    <property type="entry name" value="Pyridox_oxase_2"/>
    <property type="match status" value="1"/>
</dbReference>
<dbReference type="InterPro" id="IPR012349">
    <property type="entry name" value="Split_barrel_FMN-bd"/>
</dbReference>